<dbReference type="Proteomes" id="UP000075243">
    <property type="component" value="Unassembled WGS sequence"/>
</dbReference>
<dbReference type="InterPro" id="IPR043502">
    <property type="entry name" value="DNA/RNA_pol_sf"/>
</dbReference>
<gene>
    <name evidence="2" type="ORF">KK1_045462</name>
</gene>
<proteinExistence type="predicted"/>
<dbReference type="EMBL" id="KQ484813">
    <property type="protein sequence ID" value="KYP33675.1"/>
    <property type="molecule type" value="Genomic_DNA"/>
</dbReference>
<dbReference type="AlphaFoldDB" id="A0A151QTS6"/>
<dbReference type="Pfam" id="PF07727">
    <property type="entry name" value="RVT_2"/>
    <property type="match status" value="1"/>
</dbReference>
<name>A0A151QTS6_CAJCA</name>
<dbReference type="Gramene" id="C.cajan_44997.t">
    <property type="protein sequence ID" value="C.cajan_44997.t.cds1"/>
    <property type="gene ID" value="C.cajan_44997"/>
</dbReference>
<protein>
    <submittedName>
        <fullName evidence="2">Retrovirus-related Pol polyprotein from transposon TNT 1-94</fullName>
    </submittedName>
</protein>
<accession>A0A151QTS6</accession>
<keyword evidence="3" id="KW-1185">Reference proteome</keyword>
<feature type="domain" description="Reverse transcriptase Ty1/copia-type" evidence="1">
    <location>
        <begin position="1"/>
        <end position="133"/>
    </location>
</feature>
<dbReference type="InterPro" id="IPR013103">
    <property type="entry name" value="RVT_2"/>
</dbReference>
<evidence type="ECO:0000259" key="1">
    <source>
        <dbReference type="Pfam" id="PF07727"/>
    </source>
</evidence>
<evidence type="ECO:0000313" key="3">
    <source>
        <dbReference type="Proteomes" id="UP000075243"/>
    </source>
</evidence>
<organism evidence="2 3">
    <name type="scientific">Cajanus cajan</name>
    <name type="common">Pigeon pea</name>
    <name type="synonym">Cajanus indicus</name>
    <dbReference type="NCBI Taxonomy" id="3821"/>
    <lineage>
        <taxon>Eukaryota</taxon>
        <taxon>Viridiplantae</taxon>
        <taxon>Streptophyta</taxon>
        <taxon>Embryophyta</taxon>
        <taxon>Tracheophyta</taxon>
        <taxon>Spermatophyta</taxon>
        <taxon>Magnoliopsida</taxon>
        <taxon>eudicotyledons</taxon>
        <taxon>Gunneridae</taxon>
        <taxon>Pentapetalae</taxon>
        <taxon>rosids</taxon>
        <taxon>fabids</taxon>
        <taxon>Fabales</taxon>
        <taxon>Fabaceae</taxon>
        <taxon>Papilionoideae</taxon>
        <taxon>50 kb inversion clade</taxon>
        <taxon>NPAAA clade</taxon>
        <taxon>indigoferoid/millettioid clade</taxon>
        <taxon>Phaseoleae</taxon>
        <taxon>Cajanus</taxon>
    </lineage>
</organism>
<sequence>MKTPPGLESQAPNMVCKLEKSLYGLKQASRQWNAKLSQTLIAFGYEQSKADYSLFTKKTPSGFTVILVYVDDLVLAGSDISEIQQIKALLHNKFSIKDLGELKYFLGFEIARSQSGINMCQRKYALDLLQDSGAYVKYVVRMGRSELKTVRSGLTIHMLFLNLERTVLISE</sequence>
<evidence type="ECO:0000313" key="2">
    <source>
        <dbReference type="EMBL" id="KYP33675.1"/>
    </source>
</evidence>
<reference evidence="2" key="1">
    <citation type="journal article" date="2012" name="Nat. Biotechnol.">
        <title>Draft genome sequence of pigeonpea (Cajanus cajan), an orphan legume crop of resource-poor farmers.</title>
        <authorList>
            <person name="Varshney R.K."/>
            <person name="Chen W."/>
            <person name="Li Y."/>
            <person name="Bharti A.K."/>
            <person name="Saxena R.K."/>
            <person name="Schlueter J.A."/>
            <person name="Donoghue M.T."/>
            <person name="Azam S."/>
            <person name="Fan G."/>
            <person name="Whaley A.M."/>
            <person name="Farmer A.D."/>
            <person name="Sheridan J."/>
            <person name="Iwata A."/>
            <person name="Tuteja R."/>
            <person name="Penmetsa R.V."/>
            <person name="Wu W."/>
            <person name="Upadhyaya H.D."/>
            <person name="Yang S.P."/>
            <person name="Shah T."/>
            <person name="Saxena K.B."/>
            <person name="Michael T."/>
            <person name="McCombie W.R."/>
            <person name="Yang B."/>
            <person name="Zhang G."/>
            <person name="Yang H."/>
            <person name="Wang J."/>
            <person name="Spillane C."/>
            <person name="Cook D.R."/>
            <person name="May G.D."/>
            <person name="Xu X."/>
            <person name="Jackson S.A."/>
        </authorList>
    </citation>
    <scope>NUCLEOTIDE SEQUENCE [LARGE SCALE GENOMIC DNA]</scope>
</reference>
<dbReference type="SUPFAM" id="SSF56672">
    <property type="entry name" value="DNA/RNA polymerases"/>
    <property type="match status" value="1"/>
</dbReference>